<evidence type="ECO:0000259" key="2">
    <source>
        <dbReference type="Pfam" id="PF13401"/>
    </source>
</evidence>
<dbReference type="InterPro" id="IPR036733">
    <property type="entry name" value="B_transposit_C_sf"/>
</dbReference>
<reference evidence="3 4" key="1">
    <citation type="submission" date="2020-08" db="EMBL/GenBank/DDBJ databases">
        <title>Novel species isolated from subtropical streams in China.</title>
        <authorList>
            <person name="Lu H."/>
        </authorList>
    </citation>
    <scope>NUCLEOTIDE SEQUENCE [LARGE SCALE GENOMIC DNA]</scope>
    <source>
        <strain evidence="3 4">LX15W</strain>
    </source>
</reference>
<dbReference type="EMBL" id="JACOGA010000002">
    <property type="protein sequence ID" value="MBC3872412.1"/>
    <property type="molecule type" value="Genomic_DNA"/>
</dbReference>
<dbReference type="InterPro" id="IPR009084">
    <property type="entry name" value="B_transpositn_C"/>
</dbReference>
<dbReference type="Proteomes" id="UP000624279">
    <property type="component" value="Unassembled WGS sequence"/>
</dbReference>
<evidence type="ECO:0000313" key="3">
    <source>
        <dbReference type="EMBL" id="MBC3872412.1"/>
    </source>
</evidence>
<name>A0ABR6Y736_9BURK</name>
<dbReference type="PANTHER" id="PTHR35894">
    <property type="entry name" value="GENERAL SECRETION PATHWAY PROTEIN A-RELATED"/>
    <property type="match status" value="1"/>
</dbReference>
<gene>
    <name evidence="3" type="ORF">H8K55_02335</name>
</gene>
<dbReference type="InterPro" id="IPR027417">
    <property type="entry name" value="P-loop_NTPase"/>
</dbReference>
<protein>
    <submittedName>
        <fullName evidence="3">AAA family ATPase</fullName>
    </submittedName>
</protein>
<dbReference type="Pfam" id="PF09077">
    <property type="entry name" value="Phage-MuB_C"/>
    <property type="match status" value="1"/>
</dbReference>
<dbReference type="InterPro" id="IPR052026">
    <property type="entry name" value="ExeA_AAA_ATPase_DNA-bind"/>
</dbReference>
<evidence type="ECO:0000259" key="1">
    <source>
        <dbReference type="Pfam" id="PF09077"/>
    </source>
</evidence>
<feature type="domain" description="B transposition protein C-terminal" evidence="1">
    <location>
        <begin position="294"/>
        <end position="331"/>
    </location>
</feature>
<keyword evidence="4" id="KW-1185">Reference proteome</keyword>
<comment type="caution">
    <text evidence="3">The sequence shown here is derived from an EMBL/GenBank/DDBJ whole genome shotgun (WGS) entry which is preliminary data.</text>
</comment>
<dbReference type="RefSeq" id="WP_186940417.1">
    <property type="nucleotide sequence ID" value="NZ_JACOGA010000002.1"/>
</dbReference>
<proteinExistence type="predicted"/>
<dbReference type="SUPFAM" id="SSF52540">
    <property type="entry name" value="P-loop containing nucleoside triphosphate hydrolases"/>
    <property type="match status" value="1"/>
</dbReference>
<dbReference type="SUPFAM" id="SSF47681">
    <property type="entry name" value="C-terminal domain of B transposition protein"/>
    <property type="match status" value="1"/>
</dbReference>
<organism evidence="3 4">
    <name type="scientific">Undibacterium flavidum</name>
    <dbReference type="NCBI Taxonomy" id="2762297"/>
    <lineage>
        <taxon>Bacteria</taxon>
        <taxon>Pseudomonadati</taxon>
        <taxon>Pseudomonadota</taxon>
        <taxon>Betaproteobacteria</taxon>
        <taxon>Burkholderiales</taxon>
        <taxon>Oxalobacteraceae</taxon>
        <taxon>Undibacterium</taxon>
    </lineage>
</organism>
<accession>A0ABR6Y736</accession>
<feature type="domain" description="ORC1/DEAH AAA+ ATPase" evidence="2">
    <location>
        <begin position="140"/>
        <end position="272"/>
    </location>
</feature>
<evidence type="ECO:0000313" key="4">
    <source>
        <dbReference type="Proteomes" id="UP000624279"/>
    </source>
</evidence>
<dbReference type="Gene3D" id="1.10.1180.10">
    <property type="entry name" value="B transposition protein, C-terminal domain"/>
    <property type="match status" value="1"/>
</dbReference>
<dbReference type="PANTHER" id="PTHR35894:SF5">
    <property type="entry name" value="MU-LIKE PROPHAGE FLUMU DNA TRANSPOSITION PROTEIN B"/>
    <property type="match status" value="1"/>
</dbReference>
<dbReference type="InterPro" id="IPR049945">
    <property type="entry name" value="AAA_22"/>
</dbReference>
<sequence length="356" mass="39504">MLDDSNGVVNGKFNGIPIEDSLEYGRLRKDEYKKYNLDAEQKWKKLTVRLAEEISHGYTMARLANEIGYKAIAIHTWAQVFKEREVGDAWSDVFQLENAIESRFNELDKERIIVKSKFPARVETSVTKTIMKAIKTAREEQEIVDICAPSGSGKSQAVAEYVAQVRKAEGFNSPVWVVELTAFALSTKSILEMIATACVSQNFEVSNDLRADRTIREATEGRGGVLIIEEAQHLGDLKNINGIHVFNGLRRYTDAGCFGIALIGNGELYDTLKKGKRSAQLISRMEAFREVIPGVVDDDVDRIMEAWGVVGKAERTACLKIAKSPGALRSLVGVFKRSLREYGVINLATINAAPKG</sequence>
<dbReference type="Pfam" id="PF13401">
    <property type="entry name" value="AAA_22"/>
    <property type="match status" value="1"/>
</dbReference>